<dbReference type="Pfam" id="PF00890">
    <property type="entry name" value="FAD_binding_2"/>
    <property type="match status" value="1"/>
</dbReference>
<accession>A0A0A8B3M9</accession>
<keyword evidence="3" id="KW-0274">FAD</keyword>
<feature type="domain" description="FAD-dependent oxidoreductase 2 FAD-binding" evidence="6">
    <location>
        <begin position="81"/>
        <end position="520"/>
    </location>
</feature>
<dbReference type="GO" id="GO:0033765">
    <property type="term" value="F:steroid dehydrogenase activity, acting on the CH-CH group of donors"/>
    <property type="evidence" value="ECO:0007669"/>
    <property type="project" value="UniProtKB-ARBA"/>
</dbReference>
<evidence type="ECO:0000256" key="4">
    <source>
        <dbReference type="ARBA" id="ARBA00023002"/>
    </source>
</evidence>
<evidence type="ECO:0000256" key="5">
    <source>
        <dbReference type="SAM" id="MobiDB-lite"/>
    </source>
</evidence>
<keyword evidence="2" id="KW-0285">Flavoprotein</keyword>
<dbReference type="EMBL" id="CP009302">
    <property type="protein sequence ID" value="AJC11443.1"/>
    <property type="molecule type" value="Genomic_DNA"/>
</dbReference>
<dbReference type="SUPFAM" id="SSF51905">
    <property type="entry name" value="FAD/NAD(P)-binding domain"/>
    <property type="match status" value="1"/>
</dbReference>
<dbReference type="PROSITE" id="PS51257">
    <property type="entry name" value="PROKAR_LIPOPROTEIN"/>
    <property type="match status" value="1"/>
</dbReference>
<sequence>MSEGISRRDLFKFGGIAAAGVAGAGALAGCSPKSAGSGSKSASSGASTEKTAAAGHDRTGLPSFFEKPAAITDIKETKDYDVVVIGAGAPGVPCALAAAEKGAKVALIQKEPTASAYGNSGSGIDLANSDPADIASLIDLMMRESQHRPNRKLLQMWAEKSGEAVKWVIERSAEGGAQVIDQGNLQHKPMLAKFGYNLSFITSYFGPKPYTVGDGMIALCTVAEKAGVEIFYSCAAEQLVVDDSGRVTGVLAKSGKTYTQFNAKNGVVVATGDYQNDTDMLNYYLPDMRHMGPKQSGRTGDGQKMVVWAGGCMENIAHTKMLHDFDAGPASMCDMPFLRMKLNGERFCRETTEMSLMNCYLQSEEDQGNYVEVYDSEYMTKAAEFPGKLVDPEELKNWMPEEKIERKGVLESFIGTFKADTLEELAKKLEVTDTAKFVETVKRFNELCDGGSDVDFGLPSKYLKKIDTPPYYGTHRHVRMSSIASGGVRVNDDLQCVTPEGKAIEGLYAIGNVSGGFYGGIDYPLTVYGINLGHNYTQGYVVGQALGSK</sequence>
<dbReference type="InterPro" id="IPR027477">
    <property type="entry name" value="Succ_DH/fumarate_Rdtase_cat_sf"/>
</dbReference>
<feature type="region of interest" description="Disordered" evidence="5">
    <location>
        <begin position="36"/>
        <end position="60"/>
    </location>
</feature>
<dbReference type="Gene3D" id="3.50.50.60">
    <property type="entry name" value="FAD/NAD(P)-binding domain"/>
    <property type="match status" value="1"/>
</dbReference>
<dbReference type="AlphaFoldDB" id="A0A0A8B3M9"/>
<organism evidence="7 8">
    <name type="scientific">Berryella intestinalis</name>
    <dbReference type="NCBI Taxonomy" id="1531429"/>
    <lineage>
        <taxon>Bacteria</taxon>
        <taxon>Bacillati</taxon>
        <taxon>Actinomycetota</taxon>
        <taxon>Coriobacteriia</taxon>
        <taxon>Eggerthellales</taxon>
        <taxon>Eggerthellaceae</taxon>
        <taxon>Berryella</taxon>
    </lineage>
</organism>
<evidence type="ECO:0000256" key="2">
    <source>
        <dbReference type="ARBA" id="ARBA00022630"/>
    </source>
</evidence>
<dbReference type="KEGG" id="cbac:JI75_00720"/>
<evidence type="ECO:0000259" key="6">
    <source>
        <dbReference type="Pfam" id="PF00890"/>
    </source>
</evidence>
<dbReference type="PANTHER" id="PTHR43400">
    <property type="entry name" value="FUMARATE REDUCTASE"/>
    <property type="match status" value="1"/>
</dbReference>
<name>A0A0A8B3M9_9ACTN</name>
<gene>
    <name evidence="7" type="ORF">JI75_00720</name>
</gene>
<reference evidence="8" key="1">
    <citation type="submission" date="2014-08" db="EMBL/GenBank/DDBJ databases">
        <title>Coriobacteriaceae sp. complete genome.</title>
        <authorList>
            <person name="Looft T."/>
            <person name="Bayles D.O."/>
            <person name="Stanton T.B."/>
        </authorList>
    </citation>
    <scope>NUCLEOTIDE SEQUENCE [LARGE SCALE GENOMIC DNA]</scope>
    <source>
        <strain evidence="8">68-1-3</strain>
    </source>
</reference>
<dbReference type="InterPro" id="IPR006311">
    <property type="entry name" value="TAT_signal"/>
</dbReference>
<evidence type="ECO:0000256" key="1">
    <source>
        <dbReference type="ARBA" id="ARBA00001974"/>
    </source>
</evidence>
<evidence type="ECO:0000313" key="7">
    <source>
        <dbReference type="EMBL" id="AJC11443.1"/>
    </source>
</evidence>
<keyword evidence="8" id="KW-1185">Reference proteome</keyword>
<dbReference type="SUPFAM" id="SSF56425">
    <property type="entry name" value="Succinate dehydrogenase/fumarate reductase flavoprotein, catalytic domain"/>
    <property type="match status" value="1"/>
</dbReference>
<evidence type="ECO:0000313" key="8">
    <source>
        <dbReference type="Proteomes" id="UP000031121"/>
    </source>
</evidence>
<dbReference type="Proteomes" id="UP000031121">
    <property type="component" value="Chromosome"/>
</dbReference>
<comment type="cofactor">
    <cofactor evidence="1">
        <name>FAD</name>
        <dbReference type="ChEBI" id="CHEBI:57692"/>
    </cofactor>
</comment>
<reference evidence="7 8" key="2">
    <citation type="journal article" date="2015" name="Genome Announc.">
        <title>Complete Genome Sequence of Coriobacteriaceae Strain 68-1-3, a Novel Mucus-Degrading Isolate from the Swine Intestinal Tract.</title>
        <authorList>
            <person name="Looft T."/>
            <person name="Bayles D.O."/>
            <person name="Alt D.P."/>
            <person name="Stanton T.B."/>
        </authorList>
    </citation>
    <scope>NUCLEOTIDE SEQUENCE [LARGE SCALE GENOMIC DNA]</scope>
    <source>
        <strain evidence="7 8">68-1-3</strain>
    </source>
</reference>
<keyword evidence="4" id="KW-0560">Oxidoreductase</keyword>
<dbReference type="OrthoDB" id="9813348at2"/>
<dbReference type="Gene3D" id="3.90.700.10">
    <property type="entry name" value="Succinate dehydrogenase/fumarate reductase flavoprotein, catalytic domain"/>
    <property type="match status" value="1"/>
</dbReference>
<feature type="compositionally biased region" description="Low complexity" evidence="5">
    <location>
        <begin position="36"/>
        <end position="54"/>
    </location>
</feature>
<dbReference type="STRING" id="1531429.JI75_00720"/>
<dbReference type="RefSeq" id="WP_039687993.1">
    <property type="nucleotide sequence ID" value="NZ_CP009302.1"/>
</dbReference>
<dbReference type="InterPro" id="IPR036188">
    <property type="entry name" value="FAD/NAD-bd_sf"/>
</dbReference>
<protein>
    <submittedName>
        <fullName evidence="7">Fumarate reductase</fullName>
    </submittedName>
</protein>
<dbReference type="PANTHER" id="PTHR43400:SF7">
    <property type="entry name" value="FAD-DEPENDENT OXIDOREDUCTASE 2 FAD BINDING DOMAIN-CONTAINING PROTEIN"/>
    <property type="match status" value="1"/>
</dbReference>
<dbReference type="PROSITE" id="PS51318">
    <property type="entry name" value="TAT"/>
    <property type="match status" value="1"/>
</dbReference>
<proteinExistence type="predicted"/>
<dbReference type="InterPro" id="IPR050315">
    <property type="entry name" value="FAD-oxidoreductase_2"/>
</dbReference>
<dbReference type="InterPro" id="IPR003953">
    <property type="entry name" value="FAD-dep_OxRdtase_2_FAD-bd"/>
</dbReference>
<dbReference type="HOGENOM" id="CLU_011398_4_3_11"/>
<evidence type="ECO:0000256" key="3">
    <source>
        <dbReference type="ARBA" id="ARBA00022827"/>
    </source>
</evidence>